<dbReference type="GO" id="GO:0032993">
    <property type="term" value="C:protein-DNA complex"/>
    <property type="evidence" value="ECO:0007669"/>
    <property type="project" value="TreeGrafter"/>
</dbReference>
<evidence type="ECO:0000256" key="6">
    <source>
        <dbReference type="ARBA" id="ARBA00023163"/>
    </source>
</evidence>
<name>A0A1M6JBR9_9CLOT</name>
<keyword evidence="4" id="KW-0805">Transcription regulation</keyword>
<reference evidence="12 13" key="1">
    <citation type="submission" date="2016-11" db="EMBL/GenBank/DDBJ databases">
        <authorList>
            <person name="Jaros S."/>
            <person name="Januszkiewicz K."/>
            <person name="Wedrychowicz H."/>
        </authorList>
    </citation>
    <scope>NUCLEOTIDE SEQUENCE [LARGE SCALE GENOMIC DNA]</scope>
    <source>
        <strain evidence="12 13">DSM 3090</strain>
    </source>
</reference>
<evidence type="ECO:0000256" key="9">
    <source>
        <dbReference type="PROSITE-ProRule" id="PRU01091"/>
    </source>
</evidence>
<dbReference type="InterPro" id="IPR036388">
    <property type="entry name" value="WH-like_DNA-bd_sf"/>
</dbReference>
<dbReference type="PANTHER" id="PTHR48111">
    <property type="entry name" value="REGULATOR OF RPOS"/>
    <property type="match status" value="1"/>
</dbReference>
<keyword evidence="5 9" id="KW-0238">DNA-binding</keyword>
<dbReference type="FunFam" id="3.40.50.2300:FF:000001">
    <property type="entry name" value="DNA-binding response regulator PhoB"/>
    <property type="match status" value="1"/>
</dbReference>
<evidence type="ECO:0000259" key="11">
    <source>
        <dbReference type="PROSITE" id="PS51755"/>
    </source>
</evidence>
<dbReference type="InterPro" id="IPR001867">
    <property type="entry name" value="OmpR/PhoB-type_DNA-bd"/>
</dbReference>
<feature type="modified residue" description="4-aspartylphosphate" evidence="8">
    <location>
        <position position="55"/>
    </location>
</feature>
<dbReference type="STRING" id="1121331.SAMN02745248_00126"/>
<evidence type="ECO:0000256" key="4">
    <source>
        <dbReference type="ARBA" id="ARBA00023015"/>
    </source>
</evidence>
<dbReference type="Gene3D" id="1.10.10.10">
    <property type="entry name" value="Winged helix-like DNA-binding domain superfamily/Winged helix DNA-binding domain"/>
    <property type="match status" value="1"/>
</dbReference>
<evidence type="ECO:0000256" key="1">
    <source>
        <dbReference type="ARBA" id="ARBA00018672"/>
    </source>
</evidence>
<evidence type="ECO:0000259" key="10">
    <source>
        <dbReference type="PROSITE" id="PS50110"/>
    </source>
</evidence>
<proteinExistence type="predicted"/>
<dbReference type="RefSeq" id="WP_084671875.1">
    <property type="nucleotide sequence ID" value="NZ_FRAD01000003.1"/>
</dbReference>
<dbReference type="FunFam" id="1.10.10.10:FF:000005">
    <property type="entry name" value="Two-component system response regulator"/>
    <property type="match status" value="1"/>
</dbReference>
<evidence type="ECO:0000256" key="2">
    <source>
        <dbReference type="ARBA" id="ARBA00022553"/>
    </source>
</evidence>
<evidence type="ECO:0000313" key="13">
    <source>
        <dbReference type="Proteomes" id="UP000183952"/>
    </source>
</evidence>
<dbReference type="Pfam" id="PF00486">
    <property type="entry name" value="Trans_reg_C"/>
    <property type="match status" value="1"/>
</dbReference>
<dbReference type="CDD" id="cd00383">
    <property type="entry name" value="trans_reg_C"/>
    <property type="match status" value="1"/>
</dbReference>
<dbReference type="Gene3D" id="3.40.50.2300">
    <property type="match status" value="1"/>
</dbReference>
<keyword evidence="3" id="KW-0902">Two-component regulatory system</keyword>
<comment type="function">
    <text evidence="7">May play the central regulatory role in sporulation. It may be an element of the effector pathway responsible for the activation of sporulation genes in response to nutritional stress. Spo0A may act in concert with spo0H (a sigma factor) to control the expression of some genes that are critical to the sporulation process.</text>
</comment>
<protein>
    <recommendedName>
        <fullName evidence="1">Stage 0 sporulation protein A homolog</fullName>
    </recommendedName>
</protein>
<feature type="DNA-binding region" description="OmpR/PhoB-type" evidence="9">
    <location>
        <begin position="131"/>
        <end position="229"/>
    </location>
</feature>
<dbReference type="Pfam" id="PF00072">
    <property type="entry name" value="Response_reg"/>
    <property type="match status" value="1"/>
</dbReference>
<dbReference type="AlphaFoldDB" id="A0A1M6JBR9"/>
<sequence length="243" mass="27911">MSIKDKILIIDDEENIRELLSYNLKQNGYDTFTCDNGKKALDMVKDVQPQLILLDIMLPDMDGYDVCKKIRGDDTMYFIPIIMLTAKGQEFDKLLGLEIGADDYITKPFSVKEMLARVKALLRRNNLSKCGVKSRYGALSIDFSAHEVKVNDKIVDLTSTEFKVLEILVRNRGHIVTRDVLISEIWEYGFSLETRIIDVHIGNLRKKIEKKDNTKYIHTVRGIGYKFSACYNGDDCEDLIQDK</sequence>
<dbReference type="GO" id="GO:0006355">
    <property type="term" value="P:regulation of DNA-templated transcription"/>
    <property type="evidence" value="ECO:0007669"/>
    <property type="project" value="InterPro"/>
</dbReference>
<dbReference type="InterPro" id="IPR016032">
    <property type="entry name" value="Sig_transdc_resp-reg_C-effctor"/>
</dbReference>
<dbReference type="GO" id="GO:0000156">
    <property type="term" value="F:phosphorelay response regulator activity"/>
    <property type="evidence" value="ECO:0007669"/>
    <property type="project" value="TreeGrafter"/>
</dbReference>
<dbReference type="InterPro" id="IPR011006">
    <property type="entry name" value="CheY-like_superfamily"/>
</dbReference>
<keyword evidence="13" id="KW-1185">Reference proteome</keyword>
<organism evidence="12 13">
    <name type="scientific">Hathewaya proteolytica DSM 3090</name>
    <dbReference type="NCBI Taxonomy" id="1121331"/>
    <lineage>
        <taxon>Bacteria</taxon>
        <taxon>Bacillati</taxon>
        <taxon>Bacillota</taxon>
        <taxon>Clostridia</taxon>
        <taxon>Eubacteriales</taxon>
        <taxon>Clostridiaceae</taxon>
        <taxon>Hathewaya</taxon>
    </lineage>
</organism>
<dbReference type="SMART" id="SM00862">
    <property type="entry name" value="Trans_reg_C"/>
    <property type="match status" value="1"/>
</dbReference>
<dbReference type="PROSITE" id="PS50110">
    <property type="entry name" value="RESPONSE_REGULATORY"/>
    <property type="match status" value="1"/>
</dbReference>
<dbReference type="SUPFAM" id="SSF46894">
    <property type="entry name" value="C-terminal effector domain of the bipartite response regulators"/>
    <property type="match status" value="1"/>
</dbReference>
<dbReference type="GO" id="GO:0000976">
    <property type="term" value="F:transcription cis-regulatory region binding"/>
    <property type="evidence" value="ECO:0007669"/>
    <property type="project" value="TreeGrafter"/>
</dbReference>
<dbReference type="SUPFAM" id="SSF52172">
    <property type="entry name" value="CheY-like"/>
    <property type="match status" value="1"/>
</dbReference>
<dbReference type="GO" id="GO:0005829">
    <property type="term" value="C:cytosol"/>
    <property type="evidence" value="ECO:0007669"/>
    <property type="project" value="TreeGrafter"/>
</dbReference>
<dbReference type="PANTHER" id="PTHR48111:SF73">
    <property type="entry name" value="ALKALINE PHOSPHATASE SYNTHESIS TRANSCRIPTIONAL REGULATORY PROTEIN PHOP"/>
    <property type="match status" value="1"/>
</dbReference>
<dbReference type="PROSITE" id="PS51755">
    <property type="entry name" value="OMPR_PHOB"/>
    <property type="match status" value="1"/>
</dbReference>
<dbReference type="Gene3D" id="6.10.250.690">
    <property type="match status" value="1"/>
</dbReference>
<evidence type="ECO:0000256" key="5">
    <source>
        <dbReference type="ARBA" id="ARBA00023125"/>
    </source>
</evidence>
<dbReference type="SMART" id="SM00448">
    <property type="entry name" value="REC"/>
    <property type="match status" value="1"/>
</dbReference>
<dbReference type="InterPro" id="IPR039420">
    <property type="entry name" value="WalR-like"/>
</dbReference>
<feature type="domain" description="Response regulatory" evidence="10">
    <location>
        <begin position="6"/>
        <end position="122"/>
    </location>
</feature>
<evidence type="ECO:0000256" key="8">
    <source>
        <dbReference type="PROSITE-ProRule" id="PRU00169"/>
    </source>
</evidence>
<dbReference type="Proteomes" id="UP000183952">
    <property type="component" value="Unassembled WGS sequence"/>
</dbReference>
<evidence type="ECO:0000256" key="7">
    <source>
        <dbReference type="ARBA" id="ARBA00024867"/>
    </source>
</evidence>
<dbReference type="InterPro" id="IPR001789">
    <property type="entry name" value="Sig_transdc_resp-reg_receiver"/>
</dbReference>
<dbReference type="EMBL" id="FRAD01000003">
    <property type="protein sequence ID" value="SHJ44103.1"/>
    <property type="molecule type" value="Genomic_DNA"/>
</dbReference>
<keyword evidence="2 8" id="KW-0597">Phosphoprotein</keyword>
<accession>A0A1M6JBR9</accession>
<evidence type="ECO:0000313" key="12">
    <source>
        <dbReference type="EMBL" id="SHJ44103.1"/>
    </source>
</evidence>
<feature type="domain" description="OmpR/PhoB-type" evidence="11">
    <location>
        <begin position="131"/>
        <end position="229"/>
    </location>
</feature>
<evidence type="ECO:0000256" key="3">
    <source>
        <dbReference type="ARBA" id="ARBA00023012"/>
    </source>
</evidence>
<gene>
    <name evidence="12" type="ORF">SAMN02745248_00126</name>
</gene>
<keyword evidence="6" id="KW-0804">Transcription</keyword>